<organism evidence="1 2">
    <name type="scientific">Lapidilactobacillus achengensis</name>
    <dbReference type="NCBI Taxonomy" id="2486000"/>
    <lineage>
        <taxon>Bacteria</taxon>
        <taxon>Bacillati</taxon>
        <taxon>Bacillota</taxon>
        <taxon>Bacilli</taxon>
        <taxon>Lactobacillales</taxon>
        <taxon>Lactobacillaceae</taxon>
        <taxon>Lapidilactobacillus</taxon>
    </lineage>
</organism>
<dbReference type="Proteomes" id="UP001596310">
    <property type="component" value="Unassembled WGS sequence"/>
</dbReference>
<comment type="caution">
    <text evidence="1">The sequence shown here is derived from an EMBL/GenBank/DDBJ whole genome shotgun (WGS) entry which is preliminary data.</text>
</comment>
<proteinExistence type="predicted"/>
<reference evidence="2" key="1">
    <citation type="journal article" date="2019" name="Int. J. Syst. Evol. Microbiol.">
        <title>The Global Catalogue of Microorganisms (GCM) 10K type strain sequencing project: providing services to taxonomists for standard genome sequencing and annotation.</title>
        <authorList>
            <consortium name="The Broad Institute Genomics Platform"/>
            <consortium name="The Broad Institute Genome Sequencing Center for Infectious Disease"/>
            <person name="Wu L."/>
            <person name="Ma J."/>
        </authorList>
    </citation>
    <scope>NUCLEOTIDE SEQUENCE [LARGE SCALE GENOMIC DNA]</scope>
    <source>
        <strain evidence="2">CCM 8897</strain>
    </source>
</reference>
<name>A0ABW1USK5_9LACO</name>
<dbReference type="EMBL" id="JBHSSM010000024">
    <property type="protein sequence ID" value="MFC6316191.1"/>
    <property type="molecule type" value="Genomic_DNA"/>
</dbReference>
<accession>A0ABW1USK5</accession>
<gene>
    <name evidence="1" type="ORF">ACFQHW_11500</name>
</gene>
<dbReference type="RefSeq" id="WP_125597026.1">
    <property type="nucleotide sequence ID" value="NZ_JBHSSM010000024.1"/>
</dbReference>
<evidence type="ECO:0000313" key="2">
    <source>
        <dbReference type="Proteomes" id="UP001596310"/>
    </source>
</evidence>
<evidence type="ECO:0000313" key="1">
    <source>
        <dbReference type="EMBL" id="MFC6316191.1"/>
    </source>
</evidence>
<sequence length="82" mass="9385">MKIVTTNHDRQLRGSSAIDHNFASWRERSNDCQKLERLERIVVLKLVNLPIWLLGRIEPFCNQGEGFGEVVLQARGQNDGPL</sequence>
<protein>
    <submittedName>
        <fullName evidence="1">Uncharacterized protein</fullName>
    </submittedName>
</protein>
<keyword evidence="2" id="KW-1185">Reference proteome</keyword>